<name>A0A8S5SG45_9CAUD</name>
<sequence>MTNLAFSIINYSTKTATIKYVAVSFLLVPIIGTRDKKNTIIFS</sequence>
<dbReference type="EMBL" id="BK032591">
    <property type="protein sequence ID" value="DAF50001.1"/>
    <property type="molecule type" value="Genomic_DNA"/>
</dbReference>
<evidence type="ECO:0000313" key="1">
    <source>
        <dbReference type="EMBL" id="DAF50001.1"/>
    </source>
</evidence>
<accession>A0A8S5SG45</accession>
<proteinExistence type="predicted"/>
<organism evidence="1">
    <name type="scientific">Siphoviridae sp. ctxvK3</name>
    <dbReference type="NCBI Taxonomy" id="2827975"/>
    <lineage>
        <taxon>Viruses</taxon>
        <taxon>Duplodnaviria</taxon>
        <taxon>Heunggongvirae</taxon>
        <taxon>Uroviricota</taxon>
        <taxon>Caudoviricetes</taxon>
    </lineage>
</organism>
<protein>
    <submittedName>
        <fullName evidence="1">Uncharacterized protein</fullName>
    </submittedName>
</protein>
<reference evidence="1" key="1">
    <citation type="journal article" date="2021" name="Proc. Natl. Acad. Sci. U.S.A.">
        <title>A Catalog of Tens of Thousands of Viruses from Human Metagenomes Reveals Hidden Associations with Chronic Diseases.</title>
        <authorList>
            <person name="Tisza M.J."/>
            <person name="Buck C.B."/>
        </authorList>
    </citation>
    <scope>NUCLEOTIDE SEQUENCE</scope>
    <source>
        <strain evidence="1">CtxvK3</strain>
    </source>
</reference>